<reference evidence="2 3" key="1">
    <citation type="journal article" date="2020" name="BMC Genomics">
        <title>Intraspecific diversification of the crop wild relative Brassica cretica Lam. using demographic model selection.</title>
        <authorList>
            <person name="Kioukis A."/>
            <person name="Michalopoulou V.A."/>
            <person name="Briers L."/>
            <person name="Pirintsos S."/>
            <person name="Studholme D.J."/>
            <person name="Pavlidis P."/>
            <person name="Sarris P.F."/>
        </authorList>
    </citation>
    <scope>NUCLEOTIDE SEQUENCE [LARGE SCALE GENOMIC DNA]</scope>
    <source>
        <strain evidence="3">cv. PFS-1207/04</strain>
    </source>
</reference>
<dbReference type="Proteomes" id="UP000266723">
    <property type="component" value="Unassembled WGS sequence"/>
</dbReference>
<evidence type="ECO:0000313" key="2">
    <source>
        <dbReference type="EMBL" id="KAF3543298.1"/>
    </source>
</evidence>
<accession>A0ABQ7BW44</accession>
<name>A0ABQ7BW44_BRACR</name>
<gene>
    <name evidence="2" type="ORF">DY000_02000826</name>
</gene>
<comment type="caution">
    <text evidence="2">The sequence shown here is derived from an EMBL/GenBank/DDBJ whole genome shotgun (WGS) entry which is preliminary data.</text>
</comment>
<dbReference type="EMBL" id="QGKV02000832">
    <property type="protein sequence ID" value="KAF3543298.1"/>
    <property type="molecule type" value="Genomic_DNA"/>
</dbReference>
<feature type="region of interest" description="Disordered" evidence="1">
    <location>
        <begin position="37"/>
        <end position="72"/>
    </location>
</feature>
<evidence type="ECO:0000313" key="3">
    <source>
        <dbReference type="Proteomes" id="UP000266723"/>
    </source>
</evidence>
<evidence type="ECO:0000256" key="1">
    <source>
        <dbReference type="SAM" id="MobiDB-lite"/>
    </source>
</evidence>
<keyword evidence="3" id="KW-1185">Reference proteome</keyword>
<sequence>MKQDVEAKEPASRMELGPLPMYGYVVFFHAHIDFNHVQNSPPRLNPTSTQRLRNTSRGGRRISKPKLSRTKKQTELIRHDTAYFEEQNWSSAGGETAIDRQLHFLAICIRPQRVVLKTQEPMTGAPGEPHTNEAPGVATRARGGSGHRRWRSAAADLAKGAHTKPHPRVAPHGFNGGDRQRLRNTSRGGRRISKPKLSRTKKQTELIRHDTAYFEEQNWSSAGGETAIDRQHGYKPRPRRVEEAATLVQLLRGWRPELEELLVTGDGGARRQI</sequence>
<feature type="region of interest" description="Disordered" evidence="1">
    <location>
        <begin position="121"/>
        <end position="201"/>
    </location>
</feature>
<feature type="compositionally biased region" description="Polar residues" evidence="1">
    <location>
        <begin position="37"/>
        <end position="57"/>
    </location>
</feature>
<proteinExistence type="predicted"/>
<organism evidence="2 3">
    <name type="scientific">Brassica cretica</name>
    <name type="common">Mustard</name>
    <dbReference type="NCBI Taxonomy" id="69181"/>
    <lineage>
        <taxon>Eukaryota</taxon>
        <taxon>Viridiplantae</taxon>
        <taxon>Streptophyta</taxon>
        <taxon>Embryophyta</taxon>
        <taxon>Tracheophyta</taxon>
        <taxon>Spermatophyta</taxon>
        <taxon>Magnoliopsida</taxon>
        <taxon>eudicotyledons</taxon>
        <taxon>Gunneridae</taxon>
        <taxon>Pentapetalae</taxon>
        <taxon>rosids</taxon>
        <taxon>malvids</taxon>
        <taxon>Brassicales</taxon>
        <taxon>Brassicaceae</taxon>
        <taxon>Brassiceae</taxon>
        <taxon>Brassica</taxon>
    </lineage>
</organism>
<feature type="compositionally biased region" description="Basic residues" evidence="1">
    <location>
        <begin position="182"/>
        <end position="201"/>
    </location>
</feature>
<protein>
    <submittedName>
        <fullName evidence="2">Uncharacterized protein</fullName>
    </submittedName>
</protein>
<feature type="compositionally biased region" description="Basic residues" evidence="1">
    <location>
        <begin position="58"/>
        <end position="71"/>
    </location>
</feature>